<dbReference type="InterPro" id="IPR003593">
    <property type="entry name" value="AAA+_ATPase"/>
</dbReference>
<dbReference type="CDD" id="cd01671">
    <property type="entry name" value="CARD"/>
    <property type="match status" value="1"/>
</dbReference>
<dbReference type="InterPro" id="IPR052090">
    <property type="entry name" value="Cytolytic_pore-forming_toxin"/>
</dbReference>
<evidence type="ECO:0000313" key="13">
    <source>
        <dbReference type="RefSeq" id="XP_026126448.1"/>
    </source>
</evidence>
<dbReference type="InterPro" id="IPR027417">
    <property type="entry name" value="P-loop_NTPase"/>
</dbReference>
<keyword evidence="5" id="KW-0547">Nucleotide-binding</keyword>
<dbReference type="PANTHER" id="PTHR31594">
    <property type="entry name" value="AIG1-TYPE G DOMAIN-CONTAINING PROTEIN"/>
    <property type="match status" value="1"/>
</dbReference>
<evidence type="ECO:0000313" key="10">
    <source>
        <dbReference type="Proteomes" id="UP000515129"/>
    </source>
</evidence>
<accession>A0A6P6PZ46</accession>
<keyword evidence="10" id="KW-1185">Reference proteome</keyword>
<reference evidence="11 12" key="1">
    <citation type="submission" date="2025-04" db="UniProtKB">
        <authorList>
            <consortium name="RefSeq"/>
        </authorList>
    </citation>
    <scope>IDENTIFICATION</scope>
    <source>
        <strain evidence="11 12">Wakin</strain>
        <tissue evidence="11 12">Muscle</tissue>
    </source>
</reference>
<keyword evidence="6" id="KW-0067">ATP-binding</keyword>
<dbReference type="PANTHER" id="PTHR31594:SF16">
    <property type="entry name" value="SI:CH211-281L24.3"/>
    <property type="match status" value="1"/>
</dbReference>
<evidence type="ECO:0000313" key="12">
    <source>
        <dbReference type="RefSeq" id="XP_026126447.1"/>
    </source>
</evidence>
<dbReference type="SUPFAM" id="SSF52047">
    <property type="entry name" value="RNI-like"/>
    <property type="match status" value="1"/>
</dbReference>
<feature type="domain" description="NACHT" evidence="9">
    <location>
        <begin position="202"/>
        <end position="318"/>
    </location>
</feature>
<proteinExistence type="predicted"/>
<dbReference type="GeneID" id="113107869"/>
<comment type="subcellular location">
    <subcellularLocation>
        <location evidence="1">Cytoplasm</location>
    </subcellularLocation>
</comment>
<dbReference type="Gene3D" id="1.20.58.1200">
    <property type="entry name" value="RNA silencing suppressor P21, N-terminal domain"/>
    <property type="match status" value="15"/>
</dbReference>
<dbReference type="Gene3D" id="3.80.10.10">
    <property type="entry name" value="Ribonuclease Inhibitor"/>
    <property type="match status" value="1"/>
</dbReference>
<dbReference type="GO" id="GO:0045087">
    <property type="term" value="P:innate immune response"/>
    <property type="evidence" value="ECO:0007669"/>
    <property type="project" value="UniProtKB-KW"/>
</dbReference>
<dbReference type="RefSeq" id="XP_026126447.1">
    <property type="nucleotide sequence ID" value="XM_026270662.1"/>
</dbReference>
<dbReference type="PROSITE" id="PS50209">
    <property type="entry name" value="CARD"/>
    <property type="match status" value="1"/>
</dbReference>
<evidence type="ECO:0000313" key="11">
    <source>
        <dbReference type="RefSeq" id="XP_026126446.1"/>
    </source>
</evidence>
<evidence type="ECO:0000256" key="4">
    <source>
        <dbReference type="ARBA" id="ARBA00022737"/>
    </source>
</evidence>
<evidence type="ECO:0000256" key="6">
    <source>
        <dbReference type="ARBA" id="ARBA00022840"/>
    </source>
</evidence>
<dbReference type="InterPro" id="IPR001315">
    <property type="entry name" value="CARD"/>
</dbReference>
<dbReference type="Pfam" id="PF17776">
    <property type="entry name" value="NLRC4_HD2"/>
    <property type="match status" value="1"/>
</dbReference>
<dbReference type="InterPro" id="IPR032675">
    <property type="entry name" value="LRR_dom_sf"/>
</dbReference>
<evidence type="ECO:0000256" key="5">
    <source>
        <dbReference type="ARBA" id="ARBA00022741"/>
    </source>
</evidence>
<dbReference type="GO" id="GO:0042981">
    <property type="term" value="P:regulation of apoptotic process"/>
    <property type="evidence" value="ECO:0007669"/>
    <property type="project" value="InterPro"/>
</dbReference>
<keyword evidence="7" id="KW-0391">Immunity</keyword>
<dbReference type="RefSeq" id="XP_026126446.1">
    <property type="nucleotide sequence ID" value="XM_026270661.1"/>
</dbReference>
<evidence type="ECO:0000256" key="1">
    <source>
        <dbReference type="ARBA" id="ARBA00004496"/>
    </source>
</evidence>
<gene>
    <name evidence="11 12 13" type="primary">LOC113107869</name>
</gene>
<evidence type="ECO:0000259" key="9">
    <source>
        <dbReference type="PROSITE" id="PS50837"/>
    </source>
</evidence>
<dbReference type="InterPro" id="IPR041267">
    <property type="entry name" value="NLRP_HD2"/>
</dbReference>
<dbReference type="InterPro" id="IPR007111">
    <property type="entry name" value="NACHT_NTPase"/>
</dbReference>
<keyword evidence="2" id="KW-0963">Cytoplasm</keyword>
<dbReference type="PROSITE" id="PS50837">
    <property type="entry name" value="NACHT"/>
    <property type="match status" value="1"/>
</dbReference>
<evidence type="ECO:0000256" key="3">
    <source>
        <dbReference type="ARBA" id="ARBA00022588"/>
    </source>
</evidence>
<evidence type="ECO:0000256" key="2">
    <source>
        <dbReference type="ARBA" id="ARBA00022490"/>
    </source>
</evidence>
<evidence type="ECO:0000256" key="7">
    <source>
        <dbReference type="ARBA" id="ARBA00022859"/>
    </source>
</evidence>
<feature type="domain" description="CARD" evidence="8">
    <location>
        <begin position="4"/>
        <end position="79"/>
    </location>
</feature>
<evidence type="ECO:0000259" key="8">
    <source>
        <dbReference type="PROSITE" id="PS50209"/>
    </source>
</evidence>
<dbReference type="Gene3D" id="3.40.50.300">
    <property type="entry name" value="P-loop containing nucleotide triphosphate hydrolases"/>
    <property type="match status" value="1"/>
</dbReference>
<dbReference type="SUPFAM" id="SSF52540">
    <property type="entry name" value="P-loop containing nucleoside triphosphate hydrolases"/>
    <property type="match status" value="1"/>
</dbReference>
<name>A0A6P6PZ46_CARAU</name>
<dbReference type="GO" id="GO:0005524">
    <property type="term" value="F:ATP binding"/>
    <property type="evidence" value="ECO:0007669"/>
    <property type="project" value="UniProtKB-KW"/>
</dbReference>
<dbReference type="GO" id="GO:0005737">
    <property type="term" value="C:cytoplasm"/>
    <property type="evidence" value="ECO:0007669"/>
    <property type="project" value="UniProtKB-SubCell"/>
</dbReference>
<dbReference type="SUPFAM" id="SSF47986">
    <property type="entry name" value="DEATH domain"/>
    <property type="match status" value="1"/>
</dbReference>
<protein>
    <submittedName>
        <fullName evidence="11 12">Uncharacterized protein LOC113107869 isoform X1</fullName>
    </submittedName>
</protein>
<organism evidence="10 13">
    <name type="scientific">Carassius auratus</name>
    <name type="common">Goldfish</name>
    <dbReference type="NCBI Taxonomy" id="7957"/>
    <lineage>
        <taxon>Eukaryota</taxon>
        <taxon>Metazoa</taxon>
        <taxon>Chordata</taxon>
        <taxon>Craniata</taxon>
        <taxon>Vertebrata</taxon>
        <taxon>Euteleostomi</taxon>
        <taxon>Actinopterygii</taxon>
        <taxon>Neopterygii</taxon>
        <taxon>Teleostei</taxon>
        <taxon>Ostariophysi</taxon>
        <taxon>Cypriniformes</taxon>
        <taxon>Cyprinidae</taxon>
        <taxon>Cyprininae</taxon>
        <taxon>Carassius</taxon>
    </lineage>
</organism>
<sequence length="3215" mass="371543">MASAHQSATEYLRNARKDLVTRMKNLPLIIENLYQKKVFNHDEVDALKAERTEFDQARCVLDWVVNKGDEASYEFLQILDVTKKRTLDPGLHFWISCSPFRDEDAEPSCLFGTKPCQIYQTQLRVKAKSILKDQSKYLGDKVQGNFSFTPLVIKTDSVIHTQYKIKLKNKKFKKLRPKKLRVYNPNEGQALSPEDLLRWPDKNILIIGKPGVGKTSVVQEMLRLWAEKGGRQIDYMFYFDQSVLAHSSVASLESLLFEVYSKPIEEDKKDIFQDIEENSENVVVVFDGVTIFEEKSILWKIMTHELLPDAKIVITCRSEQEDDPLFSDWPTRTVYVQGFSEESVRTYYQKMLGRDPVLLEAVLKNQELFSLSHVPMYASLIVDFIKFKNVTECNHHHTVTEIYIHIFRLAVKKHGNKQNKQIDKYLKEKKDQIHRLMENAFDGTMQKCLNLPDFSSDEADICHAFLKIITTTDSPTSATTHCAFLHNTMQEFFSGLWLLGHPDEIEKVLQLCQTEEHKHMRHVLPFLCGLLSEHNTRLLKCLFPEDQIQKTSDWLIEKLVDTLLQPQSEEFDLLYVCQCLYELQSPKACFMFLEKMNHQIEPEVDLDPHQSCALSYVIGQSRDKEVYLNLDDCDVTDVGMIMLLSCSPNIRLKTCKELLKQITFFVEFFHKTSHCECKLLEVRGRYNSEKCNALLDLCSHVKNYETQTGRSFLPALQSFFQLPDDVRFIDLSKRKSSVLLEVLKLQTEKKPVKLICSEEESDVKSFLQCLQHISELSFSNLSESRFFLSLFMKAAEIETQTGEQMLEQLASVCSPGYGWTDIFYDYDFLLDLCSRVKKYETQTGRSFLPGLQSVFQSPDEWIIDLSERKSSVLLEVLKLQTEKKPVKLRRCSEEERDVMSFLQCLKHISRLRFWFSDNKEARMSGVIFLLKLCVAAVETDRDTGTRFSSLLSSVCSYKTFPFDKERDGYDAEVQSDFLLDLCSRVKNYETQTGRSFLPALQSVFQSPDVWIIDLSKRRISVLLEVLKLQTEKKPVELMGCSEEERDLMSFLQCLQHISQLRFWNISNKEARMSGVIFLLKLCVAAVETDRDTGTRFSSLLSSVCSYKTFPFDEESAYQSDFLLDLFSRVKNYETQTGRSFLPALQSVFQSPDVWILDLSERKISVLLEVLKLQTEKKPVELMGCSEEERDLMSFLQCLQHISQLRFWNISNKEARMSGVIFLLKLCVAAVETDRYTGTRFSSLLSSVCSYKTFPFDKESAYQSDFLLDLFSLVKNYETQTGRSFLPALHSVFQSPDVWIIDLSERKISVLLEVLKLQTEKKPVKLRRCSEEERDVMSFLQCVQHISQLRFWNISNKEARMSGVIFLLKLCVAAVETDRDTGTRFSSLLSSVCSYKTFPFDKDIYHHFHHYQSDFLLDLFSLVKNYETQTGRSFLPALQSVFQSPDVWIIDLSERKISVLLEVLKLQTEKKTVELMGCSEEERDLMSFLQCLQHISQLRFWFSDDEEARMSGVRFLLKLCVAAVETDRYTGTRFSSLLSSVCSYKTFPFDKESAYQSDFLLDLFSRVKNYETQTGRSFLPALQSVFQSPDVWIIDLSERKISVLLEVLKLQTEKKPVKLRRCSEEERDVMSFLQCVQHISQLRFWFSDDEEARMSGVRFLLKLCVAAVETDRDTGTRFSSLLSSVCSYKTFPFDKERDGYDAEVQSDFLLDLCSRVKNYETQTGRSFLPALQSVFQSPDVWIIDLSERKISVLLEVLKLQTEKKPVELMGCSEEERDLMSFLQCLQHISQLRFWNISNKEARMSGVIFLLKLCVAAVETDRDTGTRFSSLLSSVCSYKTFPFDKESAYQSDFLLDLFSRVKNYETQTGRSFLPALQSVFQSPDVWIIDLSERKISVLLEVLKLQTEKKPVELRRCSEEERDLMSFLQCLQHISQLRFWFSDDEEARMSGVRFLLKLCVAAVETDRDTGTRFSSLLSSVCSYKTFPFDEESAYQSDFLLDLFSRVKNYETQTGRSFLPALQSVFQSPDVWIIDLSERKISVLLEVLKLQTEKKPVELRRCSEEERDVMSFLQCLQHISQLRFWFSDDEEARMSGVRFLLKLCVAAVETDRDTGTRFSSLLSSVCSYKTFPFDKESAYQSDFLLDLFSRVKNYETQTGRSFLPALQSVFQSPDVWIIDLSERKISVLLEVLKLQTEKKPVELMGCSEEERDLMSFLQCVQHISQLRFWNISNKEARMSGVIFLLNLCVAAVETDRDTGTRFSSLLSSVCSYKTFPFDKEIGDYDAEVQSDFLLDLCSRVKNYETQTGRSFLPALQSVFQSPDVWIIDLSERKISVLLEVLKLQTEKKPVELMGCSEEERDLMSFLQCLQHISQLRFWNISNKEARMSGVIFLLNLCVAAVETDRDTGTRFSSLLSSVCSYKTFPFDKEIGDYDDEVQSDFLLDLCSLVKNYETQTGRSFLPALQSVFQSPDVWILDLSKRRISVLLEVLKLQTEKKPVELRRCSEEERDLMSFLQCLQHISQLRFWFSDNKEARMSGVIFLLKLCVAAVETDRDTGTRFSSLLSSVCSYKTFPFDKERDGYDAEVQSDFLLDLCSCVKNNETQTGRSFLPALQSVFQSPDEWIIDLSERKSSVLLEVLKLQTEKKPVKLRRCSEEERDVMSFLQCLKHISRLRFWFIDKEARMSGVRFLLNLCVAAVETDRDTGPRFSSLLSSVCSYKTFPFDEESDDQRDFLLDLFSLVKNYETQTGRSFLPALQSVFQSPDVWIIDLSERKISVLLEVLKLQTEKKPVKLRRCSEEERDVMSFLQCLKHISQLRLSKETAQKLVECVYEAQEEELTRCFLQKVDGDLTSCSLSWEELHYFLQHSIQRITLNLRKSNIQCRISEILPFLNRIQFKRMSSSFMLCVIREVYESGSAGFVSSLLSSVENYINLQSRDLDSVHCAALRFTLQHCTAASLSLQWTSVPEEELQSILPLFTHLSHLSVDRLLLLKMLHCCSVSDVQQETAAVLLSVLQHKLDFSCRSALDLTTNTDSEPLHLTADDCHVTSRVIQRAHSDTKTRLILQDCEIHTAGMDQLFPVLHSVQLCCDKPLLLQFLAHVRPEEAPSLSQALGEELDLSQTQLDPQVCRGLELILEYSEGLTELDLSQCRLTDHSLDLLLPNLHKAQIIDFSGNIITDAGAERIYRIVTHNSNIKTVRLFSNRIESRELFCSDSRFEIW</sequence>
<dbReference type="RefSeq" id="XP_026126448.1">
    <property type="nucleotide sequence ID" value="XM_026270663.1"/>
</dbReference>
<dbReference type="Gene3D" id="1.10.533.10">
    <property type="entry name" value="Death Domain, Fas"/>
    <property type="match status" value="1"/>
</dbReference>
<keyword evidence="4" id="KW-0677">Repeat</keyword>
<dbReference type="InterPro" id="IPR011029">
    <property type="entry name" value="DEATH-like_dom_sf"/>
</dbReference>
<dbReference type="SMART" id="SM00382">
    <property type="entry name" value="AAA"/>
    <property type="match status" value="1"/>
</dbReference>
<dbReference type="Proteomes" id="UP000515129">
    <property type="component" value="Chromosome 8"/>
</dbReference>
<dbReference type="FunFam" id="3.40.50.300:FF:006019">
    <property type="entry name" value="Si:ch211-108d22.2"/>
    <property type="match status" value="1"/>
</dbReference>
<keyword evidence="3" id="KW-0399">Innate immunity</keyword>
<dbReference type="OrthoDB" id="120976at2759"/>
<dbReference type="KEGG" id="caua:113107869"/>
<dbReference type="Pfam" id="PF00619">
    <property type="entry name" value="CARD"/>
    <property type="match status" value="1"/>
</dbReference>
<dbReference type="Pfam" id="PF05729">
    <property type="entry name" value="NACHT"/>
    <property type="match status" value="1"/>
</dbReference>